<protein>
    <submittedName>
        <fullName evidence="1">Uncharacterized protein</fullName>
    </submittedName>
</protein>
<sequence>MEIRGDFYLDNEEFSDIILQAAAGEIETKSFPIDKQAVVWYTGNVR</sequence>
<accession>A0A9D2U8Q5</accession>
<proteinExistence type="predicted"/>
<dbReference type="Proteomes" id="UP000823909">
    <property type="component" value="Unassembled WGS sequence"/>
</dbReference>
<reference evidence="1" key="1">
    <citation type="journal article" date="2021" name="PeerJ">
        <title>Extensive microbial diversity within the chicken gut microbiome revealed by metagenomics and culture.</title>
        <authorList>
            <person name="Gilroy R."/>
            <person name="Ravi A."/>
            <person name="Getino M."/>
            <person name="Pursley I."/>
            <person name="Horton D.L."/>
            <person name="Alikhan N.F."/>
            <person name="Baker D."/>
            <person name="Gharbi K."/>
            <person name="Hall N."/>
            <person name="Watson M."/>
            <person name="Adriaenssens E.M."/>
            <person name="Foster-Nyarko E."/>
            <person name="Jarju S."/>
            <person name="Secka A."/>
            <person name="Antonio M."/>
            <person name="Oren A."/>
            <person name="Chaudhuri R.R."/>
            <person name="La Ragione R."/>
            <person name="Hildebrand F."/>
            <person name="Pallen M.J."/>
        </authorList>
    </citation>
    <scope>NUCLEOTIDE SEQUENCE</scope>
    <source>
        <strain evidence="1">ChiBcec15-3976</strain>
    </source>
</reference>
<organism evidence="1 2">
    <name type="scientific">Candidatus Mediterraneibacter quadrami</name>
    <dbReference type="NCBI Taxonomy" id="2838684"/>
    <lineage>
        <taxon>Bacteria</taxon>
        <taxon>Bacillati</taxon>
        <taxon>Bacillota</taxon>
        <taxon>Clostridia</taxon>
        <taxon>Lachnospirales</taxon>
        <taxon>Lachnospiraceae</taxon>
        <taxon>Mediterraneibacter</taxon>
    </lineage>
</organism>
<name>A0A9D2U8Q5_9FIRM</name>
<gene>
    <name evidence="1" type="ORF">H9910_07605</name>
</gene>
<comment type="caution">
    <text evidence="1">The sequence shown here is derived from an EMBL/GenBank/DDBJ whole genome shotgun (WGS) entry which is preliminary data.</text>
</comment>
<dbReference type="EMBL" id="DWUU01000046">
    <property type="protein sequence ID" value="HJD42858.1"/>
    <property type="molecule type" value="Genomic_DNA"/>
</dbReference>
<evidence type="ECO:0000313" key="2">
    <source>
        <dbReference type="Proteomes" id="UP000823909"/>
    </source>
</evidence>
<dbReference type="AlphaFoldDB" id="A0A9D2U8Q5"/>
<reference evidence="1" key="2">
    <citation type="submission" date="2021-04" db="EMBL/GenBank/DDBJ databases">
        <authorList>
            <person name="Gilroy R."/>
        </authorList>
    </citation>
    <scope>NUCLEOTIDE SEQUENCE</scope>
    <source>
        <strain evidence="1">ChiBcec15-3976</strain>
    </source>
</reference>
<evidence type="ECO:0000313" key="1">
    <source>
        <dbReference type="EMBL" id="HJD42858.1"/>
    </source>
</evidence>